<sequence>MKRFIPLLIAALLVLPGTLYARWIKDKVEIPVAATGTVEFSHYNHLEALGKNCPTCHNSVFNIVTSKNPDFTMADMEKGKACGKCHNGERAFSVKEDCSACHPTHPIQFENDSAPARFPHDVHTEMYSCSECHPDLFIPDQKKNPQFTMKQMRDGEACGACHDGDTAFSVKGDCANCHPTADVKFETDAGPATFPHSVHTEMYGCDECHPDIFIPNRKKNPAFTMDQMSEGEACGACHDGDTAFSVDDNCDNCHEM</sequence>
<organism evidence="2 3">
    <name type="scientific">Geothermobacter hydrogeniphilus</name>
    <dbReference type="NCBI Taxonomy" id="1969733"/>
    <lineage>
        <taxon>Bacteria</taxon>
        <taxon>Pseudomonadati</taxon>
        <taxon>Thermodesulfobacteriota</taxon>
        <taxon>Desulfuromonadia</taxon>
        <taxon>Desulfuromonadales</taxon>
        <taxon>Geothermobacteraceae</taxon>
        <taxon>Geothermobacter</taxon>
    </lineage>
</organism>
<keyword evidence="3" id="KW-1185">Reference proteome</keyword>
<dbReference type="EMBL" id="NAAD01000003">
    <property type="protein sequence ID" value="ORJ62417.1"/>
    <property type="molecule type" value="Genomic_DNA"/>
</dbReference>
<comment type="caution">
    <text evidence="2">The sequence shown here is derived from an EMBL/GenBank/DDBJ whole genome shotgun (WGS) entry which is preliminary data.</text>
</comment>
<dbReference type="STRING" id="1969733.B5V00_03795"/>
<dbReference type="Gene3D" id="3.90.10.10">
    <property type="entry name" value="Cytochrome C3"/>
    <property type="match status" value="3"/>
</dbReference>
<dbReference type="Proteomes" id="UP000193136">
    <property type="component" value="Unassembled WGS sequence"/>
</dbReference>
<protein>
    <recommendedName>
        <fullName evidence="1">Cytochrome c7-like domain-containing protein</fullName>
    </recommendedName>
</protein>
<dbReference type="SUPFAM" id="SSF48695">
    <property type="entry name" value="Multiheme cytochromes"/>
    <property type="match status" value="1"/>
</dbReference>
<dbReference type="InterPro" id="IPR026352">
    <property type="entry name" value="Nanowire_3heme"/>
</dbReference>
<feature type="domain" description="Cytochrome c7-like" evidence="1">
    <location>
        <begin position="117"/>
        <end position="178"/>
    </location>
</feature>
<dbReference type="CDD" id="cd08168">
    <property type="entry name" value="Cytochrom_C3"/>
    <property type="match status" value="2"/>
</dbReference>
<dbReference type="OrthoDB" id="5391425at2"/>
<dbReference type="Pfam" id="PF14522">
    <property type="entry name" value="Cytochrome_C7"/>
    <property type="match status" value="3"/>
</dbReference>
<dbReference type="InterPro" id="IPR029467">
    <property type="entry name" value="Cyt_c7-like"/>
</dbReference>
<feature type="domain" description="Cytochrome c7-like" evidence="1">
    <location>
        <begin position="193"/>
        <end position="255"/>
    </location>
</feature>
<accession>A0A1X0YBC3</accession>
<evidence type="ECO:0000259" key="1">
    <source>
        <dbReference type="Pfam" id="PF14522"/>
    </source>
</evidence>
<dbReference type="InterPro" id="IPR036280">
    <property type="entry name" value="Multihaem_cyt_sf"/>
</dbReference>
<reference evidence="2 3" key="1">
    <citation type="submission" date="2017-03" db="EMBL/GenBank/DDBJ databases">
        <title>Genome sequence of Geothermobacter sp. EPR-M, Deep-Sea Iron Reducer.</title>
        <authorList>
            <person name="Tully B."/>
            <person name="Savalia P."/>
            <person name="Abuyen K."/>
            <person name="Baughan C."/>
            <person name="Romero E."/>
            <person name="Ronkowski C."/>
            <person name="Torres B."/>
            <person name="Tremblay J."/>
            <person name="Trujillo A."/>
            <person name="Tyler M."/>
            <person name="Perez-Rodriguez I."/>
            <person name="Amend J."/>
        </authorList>
    </citation>
    <scope>NUCLEOTIDE SEQUENCE [LARGE SCALE GENOMIC DNA]</scope>
    <source>
        <strain evidence="2 3">EPR-M</strain>
    </source>
</reference>
<evidence type="ECO:0000313" key="3">
    <source>
        <dbReference type="Proteomes" id="UP000193136"/>
    </source>
</evidence>
<dbReference type="PANTHER" id="PTHR39425">
    <property type="entry name" value="LIPOPROTEIN CYTOCHROME C"/>
    <property type="match status" value="1"/>
</dbReference>
<name>A0A1X0YBC3_9BACT</name>
<evidence type="ECO:0000313" key="2">
    <source>
        <dbReference type="EMBL" id="ORJ62417.1"/>
    </source>
</evidence>
<dbReference type="NCBIfam" id="TIGR04257">
    <property type="entry name" value="nanowire_3heme"/>
    <property type="match status" value="3"/>
</dbReference>
<dbReference type="PANTHER" id="PTHR39425:SF1">
    <property type="entry name" value="CYTOCHROME C7-LIKE DOMAIN-CONTAINING PROTEIN"/>
    <property type="match status" value="1"/>
</dbReference>
<feature type="domain" description="Cytochrome c7-like" evidence="1">
    <location>
        <begin position="38"/>
        <end position="102"/>
    </location>
</feature>
<dbReference type="RefSeq" id="WP_085009430.1">
    <property type="nucleotide sequence ID" value="NZ_NAAD01000003.1"/>
</dbReference>
<dbReference type="AlphaFoldDB" id="A0A1X0YBC3"/>
<gene>
    <name evidence="2" type="ORF">B5V00_03795</name>
</gene>
<proteinExistence type="predicted"/>